<name>A0A8K0IK06_COCNU</name>
<feature type="compositionally biased region" description="Basic and acidic residues" evidence="1">
    <location>
        <begin position="12"/>
        <end position="22"/>
    </location>
</feature>
<proteinExistence type="predicted"/>
<sequence>MKKVEGGQGMKAPEEDRRSAERDSAWWMLPAVAIEEIGIRGLCKCRIQEGRRSPTIQWRTDLHSSLTGG</sequence>
<gene>
    <name evidence="2" type="ORF">COCNU_09G002420</name>
</gene>
<comment type="caution">
    <text evidence="2">The sequence shown here is derived from an EMBL/GenBank/DDBJ whole genome shotgun (WGS) entry which is preliminary data.</text>
</comment>
<dbReference type="Proteomes" id="UP000797356">
    <property type="component" value="Chromosome 9"/>
</dbReference>
<protein>
    <submittedName>
        <fullName evidence="2">Uncharacterized protein</fullName>
    </submittedName>
</protein>
<evidence type="ECO:0000313" key="2">
    <source>
        <dbReference type="EMBL" id="KAG1360779.1"/>
    </source>
</evidence>
<dbReference type="EMBL" id="CM017880">
    <property type="protein sequence ID" value="KAG1360779.1"/>
    <property type="molecule type" value="Genomic_DNA"/>
</dbReference>
<keyword evidence="3" id="KW-1185">Reference proteome</keyword>
<feature type="region of interest" description="Disordered" evidence="1">
    <location>
        <begin position="1"/>
        <end position="22"/>
    </location>
</feature>
<reference evidence="2" key="2">
    <citation type="submission" date="2019-07" db="EMBL/GenBank/DDBJ databases">
        <authorList>
            <person name="Yang Y."/>
            <person name="Bocs S."/>
            <person name="Baudouin L."/>
        </authorList>
    </citation>
    <scope>NUCLEOTIDE SEQUENCE</scope>
    <source>
        <tissue evidence="2">Spear leaf of Hainan Tall coconut</tissue>
    </source>
</reference>
<evidence type="ECO:0000256" key="1">
    <source>
        <dbReference type="SAM" id="MobiDB-lite"/>
    </source>
</evidence>
<reference evidence="2" key="1">
    <citation type="journal article" date="2017" name="Gigascience">
        <title>The genome draft of coconut (Cocos nucifera).</title>
        <authorList>
            <person name="Xiao Y."/>
            <person name="Xu P."/>
            <person name="Fan H."/>
            <person name="Baudouin L."/>
            <person name="Xia W."/>
            <person name="Bocs S."/>
            <person name="Xu J."/>
            <person name="Li Q."/>
            <person name="Guo A."/>
            <person name="Zhou L."/>
            <person name="Li J."/>
            <person name="Wu Y."/>
            <person name="Ma Z."/>
            <person name="Armero A."/>
            <person name="Issali A.E."/>
            <person name="Liu N."/>
            <person name="Peng M."/>
            <person name="Yang Y."/>
        </authorList>
    </citation>
    <scope>NUCLEOTIDE SEQUENCE</scope>
    <source>
        <tissue evidence="2">Spear leaf of Hainan Tall coconut</tissue>
    </source>
</reference>
<evidence type="ECO:0000313" key="3">
    <source>
        <dbReference type="Proteomes" id="UP000797356"/>
    </source>
</evidence>
<organism evidence="2 3">
    <name type="scientific">Cocos nucifera</name>
    <name type="common">Coconut palm</name>
    <dbReference type="NCBI Taxonomy" id="13894"/>
    <lineage>
        <taxon>Eukaryota</taxon>
        <taxon>Viridiplantae</taxon>
        <taxon>Streptophyta</taxon>
        <taxon>Embryophyta</taxon>
        <taxon>Tracheophyta</taxon>
        <taxon>Spermatophyta</taxon>
        <taxon>Magnoliopsida</taxon>
        <taxon>Liliopsida</taxon>
        <taxon>Arecaceae</taxon>
        <taxon>Arecoideae</taxon>
        <taxon>Cocoseae</taxon>
        <taxon>Attaleinae</taxon>
        <taxon>Cocos</taxon>
    </lineage>
</organism>
<accession>A0A8K0IK06</accession>
<dbReference type="AlphaFoldDB" id="A0A8K0IK06"/>